<keyword evidence="3" id="KW-0560">Oxidoreductase</keyword>
<evidence type="ECO:0000256" key="2">
    <source>
        <dbReference type="ARBA" id="ARBA00022643"/>
    </source>
</evidence>
<dbReference type="NCBIfam" id="TIGR03560">
    <property type="entry name" value="F420_Rv1855c"/>
    <property type="match status" value="1"/>
</dbReference>
<evidence type="ECO:0000256" key="4">
    <source>
        <dbReference type="ARBA" id="ARBA00023033"/>
    </source>
</evidence>
<reference evidence="6 7" key="1">
    <citation type="submission" date="2019-06" db="EMBL/GenBank/DDBJ databases">
        <title>Sequencing the genomes of 1000 actinobacteria strains.</title>
        <authorList>
            <person name="Klenk H.-P."/>
        </authorList>
    </citation>
    <scope>NUCLEOTIDE SEQUENCE [LARGE SCALE GENOMIC DNA]</scope>
    <source>
        <strain evidence="6 7">DSM 43866</strain>
    </source>
</reference>
<dbReference type="InterPro" id="IPR036661">
    <property type="entry name" value="Luciferase-like_sf"/>
</dbReference>
<keyword evidence="4" id="KW-0503">Monooxygenase</keyword>
<evidence type="ECO:0000313" key="7">
    <source>
        <dbReference type="Proteomes" id="UP000320239"/>
    </source>
</evidence>
<dbReference type="EMBL" id="VIWY01000003">
    <property type="protein sequence ID" value="TWG21314.1"/>
    <property type="molecule type" value="Genomic_DNA"/>
</dbReference>
<dbReference type="PANTHER" id="PTHR42847:SF8">
    <property type="entry name" value="CONSERVED PROTEIN"/>
    <property type="match status" value="1"/>
</dbReference>
<dbReference type="InterPro" id="IPR050172">
    <property type="entry name" value="SsuD_RutA_monooxygenase"/>
</dbReference>
<dbReference type="GO" id="GO:0046306">
    <property type="term" value="P:alkanesulfonate catabolic process"/>
    <property type="evidence" value="ECO:0007669"/>
    <property type="project" value="TreeGrafter"/>
</dbReference>
<gene>
    <name evidence="6" type="ORF">FHX34_103852</name>
</gene>
<name>A0A561WBS5_ACTTI</name>
<accession>A0A561WBS5</accession>
<dbReference type="AlphaFoldDB" id="A0A561WBS5"/>
<proteinExistence type="predicted"/>
<dbReference type="Pfam" id="PF00296">
    <property type="entry name" value="Bac_luciferase"/>
    <property type="match status" value="1"/>
</dbReference>
<evidence type="ECO:0000259" key="5">
    <source>
        <dbReference type="Pfam" id="PF00296"/>
    </source>
</evidence>
<comment type="caution">
    <text evidence="6">The sequence shown here is derived from an EMBL/GenBank/DDBJ whole genome shotgun (WGS) entry which is preliminary data.</text>
</comment>
<keyword evidence="7" id="KW-1185">Reference proteome</keyword>
<dbReference type="InterPro" id="IPR019952">
    <property type="entry name" value="F420_OxRdatse_Rv1855c_pred"/>
</dbReference>
<sequence length="377" mass="41241">MRTAHWETFRAPRRCCNKPMTSPITLAAPPVAAPTGPAMQFGLFVPQGSRMELAGIDTAAHWTAMLDVARLAERGPWDSLWLVDHLHTLPVATDEATYEVWALMAALAATTARIRLGQMCTCAGFRNPALLAKIAATTDVISGGRVDVGLGAGWYEAEWRAYGYDFPPLGERLGRLRESVEILHRLWTEGRATLDGRYHRVSGAVCRPLPLQRGGIPMWIAGGGEKVTLRLAARHATYTNFTGDPDGFRHKSAVLAGHCRDVGRDFATIRRSASYKVVIGETTAEVRDTLRRLRARYERLVGAEQAERICRDYASGLLVGTAEQVAERLLRMRALGLAYAMVYFPGIAHDRSGVELFSREVIPAVSGGVVSGARDSS</sequence>
<dbReference type="PANTHER" id="PTHR42847">
    <property type="entry name" value="ALKANESULFONATE MONOOXYGENASE"/>
    <property type="match status" value="1"/>
</dbReference>
<dbReference type="GO" id="GO:0008726">
    <property type="term" value="F:alkanesulfonate monooxygenase activity"/>
    <property type="evidence" value="ECO:0007669"/>
    <property type="project" value="TreeGrafter"/>
</dbReference>
<organism evidence="6 7">
    <name type="scientific">Actinoplanes teichomyceticus</name>
    <dbReference type="NCBI Taxonomy" id="1867"/>
    <lineage>
        <taxon>Bacteria</taxon>
        <taxon>Bacillati</taxon>
        <taxon>Actinomycetota</taxon>
        <taxon>Actinomycetes</taxon>
        <taxon>Micromonosporales</taxon>
        <taxon>Micromonosporaceae</taxon>
        <taxon>Actinoplanes</taxon>
    </lineage>
</organism>
<dbReference type="Gene3D" id="3.20.20.30">
    <property type="entry name" value="Luciferase-like domain"/>
    <property type="match status" value="1"/>
</dbReference>
<protein>
    <submittedName>
        <fullName evidence="6">F420-dependent oxidoreductase-like protein</fullName>
    </submittedName>
</protein>
<dbReference type="Proteomes" id="UP000320239">
    <property type="component" value="Unassembled WGS sequence"/>
</dbReference>
<dbReference type="SUPFAM" id="SSF51679">
    <property type="entry name" value="Bacterial luciferase-like"/>
    <property type="match status" value="1"/>
</dbReference>
<evidence type="ECO:0000313" key="6">
    <source>
        <dbReference type="EMBL" id="TWG21314.1"/>
    </source>
</evidence>
<dbReference type="InterPro" id="IPR011251">
    <property type="entry name" value="Luciferase-like_dom"/>
</dbReference>
<evidence type="ECO:0000256" key="3">
    <source>
        <dbReference type="ARBA" id="ARBA00023002"/>
    </source>
</evidence>
<feature type="domain" description="Luciferase-like" evidence="5">
    <location>
        <begin position="39"/>
        <end position="337"/>
    </location>
</feature>
<keyword evidence="1" id="KW-0285">Flavoprotein</keyword>
<keyword evidence="2" id="KW-0288">FMN</keyword>
<evidence type="ECO:0000256" key="1">
    <source>
        <dbReference type="ARBA" id="ARBA00022630"/>
    </source>
</evidence>